<reference evidence="1 2" key="1">
    <citation type="submission" date="2020-06" db="EMBL/GenBank/DDBJ databases">
        <title>Long-read sequencing of DSM26481-BlokeschLab.</title>
        <authorList>
            <person name="Blokesch M."/>
        </authorList>
    </citation>
    <scope>NUCLEOTIDE SEQUENCE [LARGE SCALE GENOMIC DNA]</scope>
    <source>
        <strain evidence="1 2">DSM 26481</strain>
    </source>
</reference>
<organism evidence="1 2">
    <name type="scientific">Enterobacter cloacae</name>
    <dbReference type="NCBI Taxonomy" id="550"/>
    <lineage>
        <taxon>Bacteria</taxon>
        <taxon>Pseudomonadati</taxon>
        <taxon>Pseudomonadota</taxon>
        <taxon>Gammaproteobacteria</taxon>
        <taxon>Enterobacterales</taxon>
        <taxon>Enterobacteriaceae</taxon>
        <taxon>Enterobacter</taxon>
        <taxon>Enterobacter cloacae complex</taxon>
    </lineage>
</organism>
<protein>
    <submittedName>
        <fullName evidence="1">Uncharacterized protein</fullName>
    </submittedName>
</protein>
<evidence type="ECO:0000313" key="2">
    <source>
        <dbReference type="Proteomes" id="UP000509421"/>
    </source>
</evidence>
<evidence type="ECO:0000313" key="1">
    <source>
        <dbReference type="EMBL" id="QKZ96572.1"/>
    </source>
</evidence>
<proteinExistence type="predicted"/>
<accession>A0A7H8U9J6</accession>
<dbReference type="Proteomes" id="UP000509421">
    <property type="component" value="Chromosome"/>
</dbReference>
<dbReference type="EMBL" id="CP056117">
    <property type="protein sequence ID" value="QKZ96572.1"/>
    <property type="molecule type" value="Genomic_DNA"/>
</dbReference>
<gene>
    <name evidence="1" type="ORF">HWQ14_02110</name>
</gene>
<sequence length="158" mass="18036">MQGDFSNEILMVNEFRKYLQSNNWQVVQLVCSGGQAHLSISYKDNGKNKTVFPDVIAIRGKMILVGEIKGRYNYSDELKLLEIKKSSLAQERLIKNIAMRFGLEKNELYAEFALINSSFDPVQPSSLFQFVFEGRIFVLIHPNGSVGHEFSDFFCVTL</sequence>
<name>A0A7H8U9J6_ENTCL</name>
<dbReference type="AlphaFoldDB" id="A0A7H8U9J6"/>
<dbReference type="RefSeq" id="WP_176608836.1">
    <property type="nucleotide sequence ID" value="NZ_CP056117.1"/>
</dbReference>